<proteinExistence type="predicted"/>
<dbReference type="InterPro" id="IPR051311">
    <property type="entry name" value="DedA_domain"/>
</dbReference>
<name>A0A1P8UF10_9GAMM</name>
<evidence type="ECO:0000256" key="1">
    <source>
        <dbReference type="ARBA" id="ARBA00004651"/>
    </source>
</evidence>
<dbReference type="OrthoDB" id="948134at2"/>
<organism evidence="8 9">
    <name type="scientific">Acidihalobacter ferrooxydans</name>
    <dbReference type="NCBI Taxonomy" id="1765967"/>
    <lineage>
        <taxon>Bacteria</taxon>
        <taxon>Pseudomonadati</taxon>
        <taxon>Pseudomonadota</taxon>
        <taxon>Gammaproteobacteria</taxon>
        <taxon>Chromatiales</taxon>
        <taxon>Ectothiorhodospiraceae</taxon>
        <taxon>Acidihalobacter</taxon>
    </lineage>
</organism>
<dbReference type="PANTHER" id="PTHR42709">
    <property type="entry name" value="ALKALINE PHOSPHATASE LIKE PROTEIN"/>
    <property type="match status" value="1"/>
</dbReference>
<dbReference type="STRING" id="1765967.BW247_04270"/>
<feature type="transmembrane region" description="Helical" evidence="6">
    <location>
        <begin position="179"/>
        <end position="196"/>
    </location>
</feature>
<evidence type="ECO:0000256" key="4">
    <source>
        <dbReference type="ARBA" id="ARBA00022989"/>
    </source>
</evidence>
<dbReference type="AlphaFoldDB" id="A0A1P8UF10"/>
<keyword evidence="9" id="KW-1185">Reference proteome</keyword>
<sequence length="205" mass="22431">MTSLHALLQHAAPFLHDYGLWALFIGLFLETFGVPAPGETLLIAASLLASKGDFTLFQVILVGWTAAVLGDNAAFYVGHFGGRRLLLRLGGRLGLTHERLDKVERFYARFGAEVVIVARFFEGARQLNGLVAGSSGMAPLKFFIYNVIGAGLWVGFWATAAFYLGDHLGAIMSAFGRDFLIAAAIAVAAGLIYLGWRRWHRRKME</sequence>
<feature type="domain" description="VTT" evidence="7">
    <location>
        <begin position="37"/>
        <end position="160"/>
    </location>
</feature>
<dbReference type="Pfam" id="PF09335">
    <property type="entry name" value="VTT_dom"/>
    <property type="match status" value="1"/>
</dbReference>
<dbReference type="RefSeq" id="WP_076835985.1">
    <property type="nucleotide sequence ID" value="NZ_CP019434.1"/>
</dbReference>
<keyword evidence="4 6" id="KW-1133">Transmembrane helix</keyword>
<evidence type="ECO:0000256" key="2">
    <source>
        <dbReference type="ARBA" id="ARBA00022475"/>
    </source>
</evidence>
<dbReference type="PANTHER" id="PTHR42709:SF6">
    <property type="entry name" value="UNDECAPRENYL PHOSPHATE TRANSPORTER A"/>
    <property type="match status" value="1"/>
</dbReference>
<keyword evidence="5 6" id="KW-0472">Membrane</keyword>
<dbReference type="Proteomes" id="UP000243807">
    <property type="component" value="Chromosome"/>
</dbReference>
<comment type="subcellular location">
    <subcellularLocation>
        <location evidence="1">Cell membrane</location>
        <topology evidence="1">Multi-pass membrane protein</topology>
    </subcellularLocation>
</comment>
<evidence type="ECO:0000256" key="3">
    <source>
        <dbReference type="ARBA" id="ARBA00022692"/>
    </source>
</evidence>
<evidence type="ECO:0000313" key="8">
    <source>
        <dbReference type="EMBL" id="APZ42399.1"/>
    </source>
</evidence>
<gene>
    <name evidence="8" type="ORF">BW247_04270</name>
</gene>
<protein>
    <recommendedName>
        <fullName evidence="7">VTT domain-containing protein</fullName>
    </recommendedName>
</protein>
<dbReference type="EMBL" id="CP019434">
    <property type="protein sequence ID" value="APZ42399.1"/>
    <property type="molecule type" value="Genomic_DNA"/>
</dbReference>
<evidence type="ECO:0000313" key="9">
    <source>
        <dbReference type="Proteomes" id="UP000243807"/>
    </source>
</evidence>
<dbReference type="GO" id="GO:0005886">
    <property type="term" value="C:plasma membrane"/>
    <property type="evidence" value="ECO:0007669"/>
    <property type="project" value="UniProtKB-SubCell"/>
</dbReference>
<dbReference type="InterPro" id="IPR032816">
    <property type="entry name" value="VTT_dom"/>
</dbReference>
<evidence type="ECO:0000259" key="7">
    <source>
        <dbReference type="Pfam" id="PF09335"/>
    </source>
</evidence>
<keyword evidence="2" id="KW-1003">Cell membrane</keyword>
<accession>A0A1P8UF10</accession>
<evidence type="ECO:0000256" key="6">
    <source>
        <dbReference type="SAM" id="Phobius"/>
    </source>
</evidence>
<dbReference type="KEGG" id="afy:BW247_04270"/>
<feature type="transmembrane region" description="Helical" evidence="6">
    <location>
        <begin position="18"/>
        <end position="36"/>
    </location>
</feature>
<evidence type="ECO:0000256" key="5">
    <source>
        <dbReference type="ARBA" id="ARBA00023136"/>
    </source>
</evidence>
<feature type="transmembrane region" description="Helical" evidence="6">
    <location>
        <begin position="142"/>
        <end position="164"/>
    </location>
</feature>
<reference evidence="8 9" key="1">
    <citation type="submission" date="2017-01" db="EMBL/GenBank/DDBJ databases">
        <title>Draft sequence of Acidihalobacter ferrooxidans strain DSM 14175 (strain V8).</title>
        <authorList>
            <person name="Khaleque H.N."/>
            <person name="Ramsay J.P."/>
            <person name="Murphy R.J.T."/>
            <person name="Kaksonen A.H."/>
            <person name="Boxall N.J."/>
            <person name="Watkin E.L.J."/>
        </authorList>
    </citation>
    <scope>NUCLEOTIDE SEQUENCE [LARGE SCALE GENOMIC DNA]</scope>
    <source>
        <strain evidence="8 9">V8</strain>
    </source>
</reference>
<keyword evidence="3 6" id="KW-0812">Transmembrane</keyword>
<feature type="transmembrane region" description="Helical" evidence="6">
    <location>
        <begin position="56"/>
        <end position="78"/>
    </location>
</feature>